<organism evidence="3 4">
    <name type="scientific">Antrodiella citrinella</name>
    <dbReference type="NCBI Taxonomy" id="2447956"/>
    <lineage>
        <taxon>Eukaryota</taxon>
        <taxon>Fungi</taxon>
        <taxon>Dikarya</taxon>
        <taxon>Basidiomycota</taxon>
        <taxon>Agaricomycotina</taxon>
        <taxon>Agaricomycetes</taxon>
        <taxon>Polyporales</taxon>
        <taxon>Steccherinaceae</taxon>
        <taxon>Antrodiella</taxon>
    </lineage>
</organism>
<dbReference type="InterPro" id="IPR042432">
    <property type="entry name" value="Coa1_fungi"/>
</dbReference>
<keyword evidence="2" id="KW-0472">Membrane</keyword>
<evidence type="ECO:0000313" key="4">
    <source>
        <dbReference type="Proteomes" id="UP000308730"/>
    </source>
</evidence>
<dbReference type="Pfam" id="PF08695">
    <property type="entry name" value="Coa1"/>
    <property type="match status" value="1"/>
</dbReference>
<keyword evidence="2" id="KW-0812">Transmembrane</keyword>
<sequence length="201" mass="22729">MSSSVVFSTSKRVQRQILQHIPRTRCYATYTELPRPPPSKLPDTVTYSEASKPREYYTRPQPRDLPPLQRKWPVIVALGVFGCAAWGLFYAYAQNQEKISSSVFKRLVTIVRENTELQELLGESIRPEPAWYLNGDPWISGANRMLQGNVDLSCRVKGSNASGTLYFTSIRKAKGEPFTIIRFKVIRDDGQVVNIPASAFS</sequence>
<feature type="region of interest" description="Disordered" evidence="1">
    <location>
        <begin position="30"/>
        <end position="62"/>
    </location>
</feature>
<dbReference type="InterPro" id="IPR014807">
    <property type="entry name" value="Coa1"/>
</dbReference>
<evidence type="ECO:0000256" key="2">
    <source>
        <dbReference type="SAM" id="Phobius"/>
    </source>
</evidence>
<gene>
    <name evidence="3" type="ORF">EUX98_g3062</name>
</gene>
<proteinExistence type="predicted"/>
<feature type="transmembrane region" description="Helical" evidence="2">
    <location>
        <begin position="72"/>
        <end position="92"/>
    </location>
</feature>
<protein>
    <recommendedName>
        <fullName evidence="5">DUF1783-domain-containing protein</fullName>
    </recommendedName>
</protein>
<dbReference type="OrthoDB" id="2100652at2759"/>
<comment type="caution">
    <text evidence="3">The sequence shown here is derived from an EMBL/GenBank/DDBJ whole genome shotgun (WGS) entry which is preliminary data.</text>
</comment>
<evidence type="ECO:0000256" key="1">
    <source>
        <dbReference type="SAM" id="MobiDB-lite"/>
    </source>
</evidence>
<reference evidence="3 4" key="1">
    <citation type="submission" date="2019-02" db="EMBL/GenBank/DDBJ databases">
        <title>Genome sequencing of the rare red list fungi Antrodiella citrinella (Flaviporus citrinellus).</title>
        <authorList>
            <person name="Buettner E."/>
            <person name="Kellner H."/>
        </authorList>
    </citation>
    <scope>NUCLEOTIDE SEQUENCE [LARGE SCALE GENOMIC DNA]</scope>
    <source>
        <strain evidence="3 4">DSM 108506</strain>
    </source>
</reference>
<dbReference type="EMBL" id="SGPM01000057">
    <property type="protein sequence ID" value="THH31108.1"/>
    <property type="molecule type" value="Genomic_DNA"/>
</dbReference>
<dbReference type="PANTHER" id="PTHR28523:SF1">
    <property type="entry name" value="CYTOCHROME C OXIDASE ASSEMBLY FACTOR 1"/>
    <property type="match status" value="1"/>
</dbReference>
<evidence type="ECO:0008006" key="5">
    <source>
        <dbReference type="Google" id="ProtNLM"/>
    </source>
</evidence>
<name>A0A4S4MZZ8_9APHY</name>
<dbReference type="Proteomes" id="UP000308730">
    <property type="component" value="Unassembled WGS sequence"/>
</dbReference>
<dbReference type="GO" id="GO:0005743">
    <property type="term" value="C:mitochondrial inner membrane"/>
    <property type="evidence" value="ECO:0007669"/>
    <property type="project" value="TreeGrafter"/>
</dbReference>
<evidence type="ECO:0000313" key="3">
    <source>
        <dbReference type="EMBL" id="THH31108.1"/>
    </source>
</evidence>
<keyword evidence="4" id="KW-1185">Reference proteome</keyword>
<keyword evidence="2" id="KW-1133">Transmembrane helix</keyword>
<dbReference type="AlphaFoldDB" id="A0A4S4MZZ8"/>
<dbReference type="PANTHER" id="PTHR28523">
    <property type="entry name" value="CYTOCHROME C OXIDASE ASSEMBLY FACTOR 1"/>
    <property type="match status" value="1"/>
</dbReference>
<accession>A0A4S4MZZ8</accession>
<dbReference type="GO" id="GO:0033617">
    <property type="term" value="P:mitochondrial respiratory chain complex IV assembly"/>
    <property type="evidence" value="ECO:0007669"/>
    <property type="project" value="InterPro"/>
</dbReference>